<proteinExistence type="predicted"/>
<sequence length="107" mass="12059">MDAILAYLMSDHSEFVEPQPHGFGLSEGPFALHHLQYLQLRVFERDKEVTAPFARRAAIAHECLGADLENLYPIVKADPECDGRAFRDTGPESFIDIYRHGNLPPHA</sequence>
<evidence type="ECO:0000313" key="1">
    <source>
        <dbReference type="EMBL" id="MFM0638735.1"/>
    </source>
</evidence>
<accession>A0ABW9DUE9</accession>
<dbReference type="Proteomes" id="UP001629432">
    <property type="component" value="Unassembled WGS sequence"/>
</dbReference>
<keyword evidence="2" id="KW-1185">Reference proteome</keyword>
<gene>
    <name evidence="1" type="ORF">PQQ63_18725</name>
</gene>
<protein>
    <submittedName>
        <fullName evidence="1">Uncharacterized protein</fullName>
    </submittedName>
</protein>
<organism evidence="1 2">
    <name type="scientific">Paraburkholderia metrosideri</name>
    <dbReference type="NCBI Taxonomy" id="580937"/>
    <lineage>
        <taxon>Bacteria</taxon>
        <taxon>Pseudomonadati</taxon>
        <taxon>Pseudomonadota</taxon>
        <taxon>Betaproteobacteria</taxon>
        <taxon>Burkholderiales</taxon>
        <taxon>Burkholderiaceae</taxon>
        <taxon>Paraburkholderia</taxon>
    </lineage>
</organism>
<name>A0ABW9DUE9_9BURK</name>
<reference evidence="1 2" key="1">
    <citation type="journal article" date="2024" name="Chem. Sci.">
        <title>Discovery of megapolipeptins by genome mining of a Burkholderiales bacteria collection.</title>
        <authorList>
            <person name="Paulo B.S."/>
            <person name="Recchia M.J.J."/>
            <person name="Lee S."/>
            <person name="Fergusson C.H."/>
            <person name="Romanowski S.B."/>
            <person name="Hernandez A."/>
            <person name="Krull N."/>
            <person name="Liu D.Y."/>
            <person name="Cavanagh H."/>
            <person name="Bos A."/>
            <person name="Gray C.A."/>
            <person name="Murphy B.T."/>
            <person name="Linington R.G."/>
            <person name="Eustaquio A.S."/>
        </authorList>
    </citation>
    <scope>NUCLEOTIDE SEQUENCE [LARGE SCALE GENOMIC DNA]</scope>
    <source>
        <strain evidence="1 2">RL17-338-BIC-A</strain>
    </source>
</reference>
<evidence type="ECO:0000313" key="2">
    <source>
        <dbReference type="Proteomes" id="UP001629432"/>
    </source>
</evidence>
<comment type="caution">
    <text evidence="1">The sequence shown here is derived from an EMBL/GenBank/DDBJ whole genome shotgun (WGS) entry which is preliminary data.</text>
</comment>
<dbReference type="EMBL" id="JAQQCF010000016">
    <property type="protein sequence ID" value="MFM0638735.1"/>
    <property type="molecule type" value="Genomic_DNA"/>
</dbReference>